<name>A0A1I7UMV1_9PELO</name>
<dbReference type="InterPro" id="IPR003100">
    <property type="entry name" value="PAZ_dom"/>
</dbReference>
<comment type="similarity">
    <text evidence="1">Belongs to the argonaute family.</text>
</comment>
<dbReference type="InterPro" id="IPR057272">
    <property type="entry name" value="Piwi_nem"/>
</dbReference>
<feature type="domain" description="Piwi" evidence="3">
    <location>
        <begin position="541"/>
        <end position="822"/>
    </location>
</feature>
<dbReference type="eggNOG" id="KOG1041">
    <property type="taxonomic scope" value="Eukaryota"/>
</dbReference>
<feature type="domain" description="PAZ" evidence="2">
    <location>
        <begin position="269"/>
        <end position="384"/>
    </location>
</feature>
<dbReference type="Gene3D" id="3.30.420.10">
    <property type="entry name" value="Ribonuclease H-like superfamily/Ribonuclease H"/>
    <property type="match status" value="1"/>
</dbReference>
<dbReference type="Pfam" id="PF02170">
    <property type="entry name" value="PAZ"/>
    <property type="match status" value="1"/>
</dbReference>
<accession>A0A1I7UMV1</accession>
<dbReference type="WBParaSite" id="Csp11.Scaffold630.g17559.t1">
    <property type="protein sequence ID" value="Csp11.Scaffold630.g17559.t1"/>
    <property type="gene ID" value="Csp11.Scaffold630.g17559"/>
</dbReference>
<dbReference type="AlphaFoldDB" id="A0A1I7UMV1"/>
<dbReference type="InterPro" id="IPR012337">
    <property type="entry name" value="RNaseH-like_sf"/>
</dbReference>
<dbReference type="GO" id="GO:0003723">
    <property type="term" value="F:RNA binding"/>
    <property type="evidence" value="ECO:0007669"/>
    <property type="project" value="InterPro"/>
</dbReference>
<reference evidence="5" key="1">
    <citation type="submission" date="2016-11" db="UniProtKB">
        <authorList>
            <consortium name="WormBaseParasite"/>
        </authorList>
    </citation>
    <scope>IDENTIFICATION</scope>
</reference>
<dbReference type="SUPFAM" id="SSF53098">
    <property type="entry name" value="Ribonuclease H-like"/>
    <property type="match status" value="1"/>
</dbReference>
<dbReference type="CDD" id="cd02826">
    <property type="entry name" value="Piwi-like"/>
    <property type="match status" value="1"/>
</dbReference>
<dbReference type="InterPro" id="IPR003165">
    <property type="entry name" value="Piwi"/>
</dbReference>
<evidence type="ECO:0000259" key="3">
    <source>
        <dbReference type="PROSITE" id="PS50822"/>
    </source>
</evidence>
<dbReference type="SMART" id="SM00949">
    <property type="entry name" value="PAZ"/>
    <property type="match status" value="1"/>
</dbReference>
<dbReference type="CDD" id="cd02846">
    <property type="entry name" value="PAZ_argonaute_like"/>
    <property type="match status" value="1"/>
</dbReference>
<proteinExistence type="inferred from homology"/>
<dbReference type="Gene3D" id="3.40.50.2300">
    <property type="match status" value="1"/>
</dbReference>
<dbReference type="InterPro" id="IPR036397">
    <property type="entry name" value="RNaseH_sf"/>
</dbReference>
<dbReference type="PROSITE" id="PS50821">
    <property type="entry name" value="PAZ"/>
    <property type="match status" value="1"/>
</dbReference>
<dbReference type="InterPro" id="IPR036085">
    <property type="entry name" value="PAZ_dom_sf"/>
</dbReference>
<dbReference type="PROSITE" id="PS50822">
    <property type="entry name" value="PIWI"/>
    <property type="match status" value="1"/>
</dbReference>
<evidence type="ECO:0000313" key="5">
    <source>
        <dbReference type="WBParaSite" id="Csp11.Scaffold630.g17559.t1"/>
    </source>
</evidence>
<dbReference type="Pfam" id="PF02171">
    <property type="entry name" value="Piwi"/>
    <property type="match status" value="1"/>
</dbReference>
<dbReference type="PANTHER" id="PTHR22891">
    <property type="entry name" value="EUKARYOTIC TRANSLATION INITIATION FACTOR 2C"/>
    <property type="match status" value="1"/>
</dbReference>
<evidence type="ECO:0000313" key="4">
    <source>
        <dbReference type="Proteomes" id="UP000095282"/>
    </source>
</evidence>
<dbReference type="SUPFAM" id="SSF101690">
    <property type="entry name" value="PAZ domain"/>
    <property type="match status" value="1"/>
</dbReference>
<dbReference type="Proteomes" id="UP000095282">
    <property type="component" value="Unplaced"/>
</dbReference>
<organism evidence="4 5">
    <name type="scientific">Caenorhabditis tropicalis</name>
    <dbReference type="NCBI Taxonomy" id="1561998"/>
    <lineage>
        <taxon>Eukaryota</taxon>
        <taxon>Metazoa</taxon>
        <taxon>Ecdysozoa</taxon>
        <taxon>Nematoda</taxon>
        <taxon>Chromadorea</taxon>
        <taxon>Rhabditida</taxon>
        <taxon>Rhabditina</taxon>
        <taxon>Rhabditomorpha</taxon>
        <taxon>Rhabditoidea</taxon>
        <taxon>Rhabditidae</taxon>
        <taxon>Peloderinae</taxon>
        <taxon>Caenorhabditis</taxon>
    </lineage>
</organism>
<evidence type="ECO:0000256" key="1">
    <source>
        <dbReference type="RuleBase" id="RU361178"/>
    </source>
</evidence>
<dbReference type="STRING" id="1561998.A0A1I7UMV1"/>
<dbReference type="Gene3D" id="2.170.260.10">
    <property type="entry name" value="paz domain"/>
    <property type="match status" value="1"/>
</dbReference>
<dbReference type="SMART" id="SM00950">
    <property type="entry name" value="Piwi"/>
    <property type="match status" value="1"/>
</dbReference>
<evidence type="ECO:0000259" key="2">
    <source>
        <dbReference type="PROSITE" id="PS50821"/>
    </source>
</evidence>
<protein>
    <submittedName>
        <fullName evidence="5">Piwi domain-containing protein</fullName>
    </submittedName>
</protein>
<sequence>MEELAKQLNNVKFEKNIVCGSNPLAAKIVEKNKSRGTPVSISTNLRRIDIEKNQPIYKYAVQVLFFYNKGDKEESVEISKSVSKGPEHERDKAKCSKVYKKSVSQSPELQKGGPFFYDRQSCLYSFSRLKNDEIMCSLKGAEISSRPSFIRAEFKLSKVKESFQSTSNDISKTVNIRPAQADKTILEALNLIISGKPLEDPNVLTIGNCVHYLYDDSKIQMDRVNGSGGKSSAVGTSKSIRTLEGKEKTPTLYMTTELKTTLFHPDNATLFQVLSDYSGFSPQMKCNNPWALSMKDFFLGVSCYVNYGKFKDLGDERVMIKIKGFGLSAREQTFECDKKETTVFKYFKEKYNMSLQYPDLFTVLARGRDDKNQNIPVECLVLCNSQPVRTEQMSKDEQAKLIRLAAAKPHERKRNTDKVVTEVGLGANVQGLIRVSQPETVTGYVLPKPTIKFGGEKKVNWNDPNKRGPATDFNITRFSKPAKLLSWEIVFDQNVPLDSAIGPLINTMKEMGMEVRDPQKTFIVGGKLRPIFENAVKNKRQMLLFITKSSNNYHQEMKCLEQEFDLITQDIRFETALRLPQQQNTRKNIINKINIKLGGLNYEIDNEDLKNRLVIGFETSQKGGLGDAPIAIGFSANMSAHHMQFTGGYIFVKRTSDVYGSIVQTVVKICMDEVIKNRGKPSSILVYFSGVTEGQYGLINEVYVQQIKEACLSIHANCKPHIHVIAASKIHNTRLYKEDQRGFSNLEPGTVVDETIVNPLLNEWYTTSAVARQGTNKAVKYTLIFTTQPVPISVWERLTNDLAYDHQIVYHPVSLPAPLYIAGSYSTRGAQVLAQRRAIYNAEGEFDFEATNEKFGVLNKKLFSTRFNA</sequence>
<keyword evidence="4" id="KW-1185">Reference proteome</keyword>